<name>A0A1S2VD61_9BACT</name>
<dbReference type="RefSeq" id="WP_143092771.1">
    <property type="nucleotide sequence ID" value="NZ_MORL01000019.1"/>
</dbReference>
<evidence type="ECO:0008006" key="4">
    <source>
        <dbReference type="Google" id="ProtNLM"/>
    </source>
</evidence>
<evidence type="ECO:0000313" key="3">
    <source>
        <dbReference type="Proteomes" id="UP000181790"/>
    </source>
</evidence>
<feature type="signal peptide" evidence="1">
    <location>
        <begin position="1"/>
        <end position="20"/>
    </location>
</feature>
<accession>A0A1S2VD61</accession>
<evidence type="ECO:0000313" key="2">
    <source>
        <dbReference type="EMBL" id="OIN56707.1"/>
    </source>
</evidence>
<evidence type="ECO:0000256" key="1">
    <source>
        <dbReference type="SAM" id="SignalP"/>
    </source>
</evidence>
<dbReference type="AlphaFoldDB" id="A0A1S2VD61"/>
<keyword evidence="1" id="KW-0732">Signal</keyword>
<organism evidence="2 3">
    <name type="scientific">Arsenicibacter rosenii</name>
    <dbReference type="NCBI Taxonomy" id="1750698"/>
    <lineage>
        <taxon>Bacteria</taxon>
        <taxon>Pseudomonadati</taxon>
        <taxon>Bacteroidota</taxon>
        <taxon>Cytophagia</taxon>
        <taxon>Cytophagales</taxon>
        <taxon>Spirosomataceae</taxon>
        <taxon>Arsenicibacter</taxon>
    </lineage>
</organism>
<keyword evidence="3" id="KW-1185">Reference proteome</keyword>
<dbReference type="OrthoDB" id="1369748at2"/>
<protein>
    <recommendedName>
        <fullName evidence="4">Outer membrane protein beta-barrel domain-containing protein</fullName>
    </recommendedName>
</protein>
<sequence>MRHWVWIICISLGSLQAAYAQVPSVEIQTPRWKGGDSLRASGKLRPRFVISLDTRNSFIADKPVNIWGGNLGFAYGKRHRITFGCYFLQPESYRQLLEKARITAIIGKLPQYTGNQIYFGSFMYQYNIVNNRRFLVAVPSEIGGGVSNIFRKKVQTGERTGGLGRDIFLPVQLGLYVEWRATRYIGLSGQFGYRYTLVQTDIKQNYDGTYYSYGTTIYPEVFRWVRDKVFKRKESRNLPSTSG</sequence>
<feature type="chain" id="PRO_5013386076" description="Outer membrane protein beta-barrel domain-containing protein" evidence="1">
    <location>
        <begin position="21"/>
        <end position="243"/>
    </location>
</feature>
<proteinExistence type="predicted"/>
<dbReference type="Proteomes" id="UP000181790">
    <property type="component" value="Unassembled WGS sequence"/>
</dbReference>
<dbReference type="EMBL" id="MORL01000019">
    <property type="protein sequence ID" value="OIN56707.1"/>
    <property type="molecule type" value="Genomic_DNA"/>
</dbReference>
<comment type="caution">
    <text evidence="2">The sequence shown here is derived from an EMBL/GenBank/DDBJ whole genome shotgun (WGS) entry which is preliminary data.</text>
</comment>
<reference evidence="2 3" key="1">
    <citation type="submission" date="2016-10" db="EMBL/GenBank/DDBJ databases">
        <title>Arsenicibacter rosenii gen. nov., sp. nov., an efficient arsenic-methylating bacterium isolated from an arsenic-contaminated paddy soil.</title>
        <authorList>
            <person name="Huang K."/>
        </authorList>
    </citation>
    <scope>NUCLEOTIDE SEQUENCE [LARGE SCALE GENOMIC DNA]</scope>
    <source>
        <strain evidence="2 3">SM-1</strain>
    </source>
</reference>
<gene>
    <name evidence="2" type="ORF">BLX24_23280</name>
</gene>